<dbReference type="Pfam" id="PF00560">
    <property type="entry name" value="LRR_1"/>
    <property type="match status" value="3"/>
</dbReference>
<comment type="subcellular location">
    <subcellularLocation>
        <location evidence="1">Membrane</location>
    </subcellularLocation>
</comment>
<keyword evidence="4" id="KW-0677">Repeat</keyword>
<protein>
    <submittedName>
        <fullName evidence="7">LRR receptor-like serine/threonine-protein kinase RPK2</fullName>
    </submittedName>
</protein>
<dbReference type="FunFam" id="3.80.10.10:FF:000041">
    <property type="entry name" value="LRR receptor-like serine/threonine-protein kinase ERECTA"/>
    <property type="match status" value="1"/>
</dbReference>
<sequence>MFNVNGTIPKIIGGFRDLRGLYLSFNHLGGSIPSDIGGNCGKLEHLELTRNILVEGIPKSIGKCRGLKTFLLYLNMLEEVIPIELGQLRQLEVLDISRNNIGGSIPAELGNCSKLSVLLEASVGSQATLEGQLPGSWDSYGNLELLNLANNYYSGKIPEGFSNCKKLHFLNLSSNRLTWEIFDKIHVPCITLFDISGNYLSGSIPKFNNDACAPFQSLRGDPSNFYDSTSAYISYFTHRTQIESPLPLFGDGDSFTVFHNFGSNNLTGTVQSMTIASERLGKQIVYAFFAGRNNLIGSFPRSFFEKCDQVRGSVERIRGGDYGTEGHDREANNGKVDRIGGVDEDDVVFVNVLVSGEAGGDGVDGSLDVGKVELTPSGGVNERDLTAVRSRRYEGCNIKGLV</sequence>
<keyword evidence="3" id="KW-0732">Signal</keyword>
<evidence type="ECO:0000313" key="7">
    <source>
        <dbReference type="EMBL" id="KAL2522682.1"/>
    </source>
</evidence>
<evidence type="ECO:0000256" key="1">
    <source>
        <dbReference type="ARBA" id="ARBA00004370"/>
    </source>
</evidence>
<dbReference type="Gene3D" id="3.80.10.10">
    <property type="entry name" value="Ribonuclease Inhibitor"/>
    <property type="match status" value="2"/>
</dbReference>
<evidence type="ECO:0000256" key="4">
    <source>
        <dbReference type="ARBA" id="ARBA00022737"/>
    </source>
</evidence>
<keyword evidence="6" id="KW-0325">Glycoprotein</keyword>
<name>A0ABD1UCL2_9LAMI</name>
<reference evidence="8" key="1">
    <citation type="submission" date="2024-07" db="EMBL/GenBank/DDBJ databases">
        <title>Two chromosome-level genome assemblies of Korean endemic species Abeliophyllum distichum and Forsythia ovata (Oleaceae).</title>
        <authorList>
            <person name="Jang H."/>
        </authorList>
    </citation>
    <scope>NUCLEOTIDE SEQUENCE [LARGE SCALE GENOMIC DNA]</scope>
</reference>
<dbReference type="InterPro" id="IPR001611">
    <property type="entry name" value="Leu-rich_rpt"/>
</dbReference>
<evidence type="ECO:0000313" key="8">
    <source>
        <dbReference type="Proteomes" id="UP001604277"/>
    </source>
</evidence>
<dbReference type="EMBL" id="JBFOLJ010000007">
    <property type="protein sequence ID" value="KAL2522682.1"/>
    <property type="molecule type" value="Genomic_DNA"/>
</dbReference>
<accession>A0ABD1UCL2</accession>
<evidence type="ECO:0000256" key="6">
    <source>
        <dbReference type="ARBA" id="ARBA00023180"/>
    </source>
</evidence>
<evidence type="ECO:0000256" key="3">
    <source>
        <dbReference type="ARBA" id="ARBA00022729"/>
    </source>
</evidence>
<dbReference type="AlphaFoldDB" id="A0ABD1UCL2"/>
<keyword evidence="5" id="KW-0472">Membrane</keyword>
<dbReference type="GO" id="GO:0016020">
    <property type="term" value="C:membrane"/>
    <property type="evidence" value="ECO:0007669"/>
    <property type="project" value="UniProtKB-SubCell"/>
</dbReference>
<proteinExistence type="predicted"/>
<dbReference type="Proteomes" id="UP001604277">
    <property type="component" value="Unassembled WGS sequence"/>
</dbReference>
<dbReference type="InterPro" id="IPR032675">
    <property type="entry name" value="LRR_dom_sf"/>
</dbReference>
<evidence type="ECO:0000256" key="5">
    <source>
        <dbReference type="ARBA" id="ARBA00023136"/>
    </source>
</evidence>
<keyword evidence="8" id="KW-1185">Reference proteome</keyword>
<keyword evidence="2" id="KW-0433">Leucine-rich repeat</keyword>
<comment type="caution">
    <text evidence="7">The sequence shown here is derived from an EMBL/GenBank/DDBJ whole genome shotgun (WGS) entry which is preliminary data.</text>
</comment>
<dbReference type="SUPFAM" id="SSF52058">
    <property type="entry name" value="L domain-like"/>
    <property type="match status" value="1"/>
</dbReference>
<gene>
    <name evidence="7" type="ORF">Fot_26605</name>
</gene>
<dbReference type="PANTHER" id="PTHR46662:SF105">
    <property type="entry name" value="PROTEIN KINASE DOMAIN-CONTAINING PROTEIN"/>
    <property type="match status" value="1"/>
</dbReference>
<dbReference type="PANTHER" id="PTHR46662">
    <property type="entry name" value="DI-GLUCOSE BINDING PROTEIN WITH LEUCINE-RICH REPEAT DOMAIN-CONTAINING PROTEIN"/>
    <property type="match status" value="1"/>
</dbReference>
<evidence type="ECO:0000256" key="2">
    <source>
        <dbReference type="ARBA" id="ARBA00022614"/>
    </source>
</evidence>
<organism evidence="7 8">
    <name type="scientific">Forsythia ovata</name>
    <dbReference type="NCBI Taxonomy" id="205694"/>
    <lineage>
        <taxon>Eukaryota</taxon>
        <taxon>Viridiplantae</taxon>
        <taxon>Streptophyta</taxon>
        <taxon>Embryophyta</taxon>
        <taxon>Tracheophyta</taxon>
        <taxon>Spermatophyta</taxon>
        <taxon>Magnoliopsida</taxon>
        <taxon>eudicotyledons</taxon>
        <taxon>Gunneridae</taxon>
        <taxon>Pentapetalae</taxon>
        <taxon>asterids</taxon>
        <taxon>lamiids</taxon>
        <taxon>Lamiales</taxon>
        <taxon>Oleaceae</taxon>
        <taxon>Forsythieae</taxon>
        <taxon>Forsythia</taxon>
    </lineage>
</organism>